<sequence>GWNDPKIEEAFSRVNELYQAGYFNEGGLTLGWTEGLNLMRNRDVAMQAVFWGLSSKLVYEELGDDFGMMKDPVFNPDGPLTYTVMGGVPNKYMIPTWSEYQEEGAEWIRLISSKEQQEKVFEMTGRFPALVEWDTSLIENRWDQLAYKWMNEKNLQPNYDNTSVPTEIFYETASLSIELFTGKITVQELGDKVQERFEQLDWPWITGKAGS</sequence>
<evidence type="ECO:0000313" key="1">
    <source>
        <dbReference type="EMBL" id="GAI84488.1"/>
    </source>
</evidence>
<reference evidence="1" key="1">
    <citation type="journal article" date="2014" name="Front. Microbiol.">
        <title>High frequency of phylogenetically diverse reductive dehalogenase-homologous genes in deep subseafloor sedimentary metagenomes.</title>
        <authorList>
            <person name="Kawai M."/>
            <person name="Futagami T."/>
            <person name="Toyoda A."/>
            <person name="Takaki Y."/>
            <person name="Nishi S."/>
            <person name="Hori S."/>
            <person name="Arai W."/>
            <person name="Tsubouchi T."/>
            <person name="Morono Y."/>
            <person name="Uchiyama I."/>
            <person name="Ito T."/>
            <person name="Fujiyama A."/>
            <person name="Inagaki F."/>
            <person name="Takami H."/>
        </authorList>
    </citation>
    <scope>NUCLEOTIDE SEQUENCE</scope>
    <source>
        <strain evidence="1">Expedition CK06-06</strain>
    </source>
</reference>
<dbReference type="Gene3D" id="3.40.190.10">
    <property type="entry name" value="Periplasmic binding protein-like II"/>
    <property type="match status" value="1"/>
</dbReference>
<evidence type="ECO:0008006" key="2">
    <source>
        <dbReference type="Google" id="ProtNLM"/>
    </source>
</evidence>
<comment type="caution">
    <text evidence="1">The sequence shown here is derived from an EMBL/GenBank/DDBJ whole genome shotgun (WGS) entry which is preliminary data.</text>
</comment>
<accession>X1RV11</accession>
<gene>
    <name evidence="1" type="ORF">S12H4_19541</name>
</gene>
<organism evidence="1">
    <name type="scientific">marine sediment metagenome</name>
    <dbReference type="NCBI Taxonomy" id="412755"/>
    <lineage>
        <taxon>unclassified sequences</taxon>
        <taxon>metagenomes</taxon>
        <taxon>ecological metagenomes</taxon>
    </lineage>
</organism>
<feature type="non-terminal residue" evidence="1">
    <location>
        <position position="1"/>
    </location>
</feature>
<protein>
    <recommendedName>
        <fullName evidence="2">ABC transporter substrate-binding protein</fullName>
    </recommendedName>
</protein>
<name>X1RV11_9ZZZZ</name>
<proteinExistence type="predicted"/>
<dbReference type="AlphaFoldDB" id="X1RV11"/>
<dbReference type="SUPFAM" id="SSF53850">
    <property type="entry name" value="Periplasmic binding protein-like II"/>
    <property type="match status" value="1"/>
</dbReference>
<dbReference type="EMBL" id="BARW01009782">
    <property type="protein sequence ID" value="GAI84488.1"/>
    <property type="molecule type" value="Genomic_DNA"/>
</dbReference>